<feature type="transmembrane region" description="Helical" evidence="8">
    <location>
        <begin position="61"/>
        <end position="80"/>
    </location>
</feature>
<keyword evidence="5" id="KW-0378">Hydrolase</keyword>
<dbReference type="EMBL" id="JACHIO010000005">
    <property type="protein sequence ID" value="MBB5063247.1"/>
    <property type="molecule type" value="Genomic_DNA"/>
</dbReference>
<feature type="transmembrane region" description="Helical" evidence="8">
    <location>
        <begin position="89"/>
        <end position="106"/>
    </location>
</feature>
<keyword evidence="7 8" id="KW-0472">Membrane</keyword>
<reference evidence="9 10" key="1">
    <citation type="submission" date="2020-08" db="EMBL/GenBank/DDBJ databases">
        <title>Genomic Encyclopedia of Type Strains, Phase IV (KMG-V): Genome sequencing to study the core and pangenomes of soil and plant-associated prokaryotes.</title>
        <authorList>
            <person name="Whitman W."/>
        </authorList>
    </citation>
    <scope>NUCLEOTIDE SEQUENCE [LARGE SCALE GENOMIC DNA]</scope>
    <source>
        <strain evidence="9 10">X5P3</strain>
    </source>
</reference>
<comment type="subcellular location">
    <subcellularLocation>
        <location evidence="1">Cell membrane</location>
        <topology evidence="1">Multi-pass membrane protein</topology>
    </subcellularLocation>
</comment>
<feature type="transmembrane region" description="Helical" evidence="8">
    <location>
        <begin position="287"/>
        <end position="305"/>
    </location>
</feature>
<keyword evidence="3" id="KW-0645">Protease</keyword>
<keyword evidence="6 8" id="KW-1133">Transmembrane helix</keyword>
<dbReference type="NCBIfam" id="TIGR04199">
    <property type="entry name" value="exosort_xrtJ"/>
    <property type="match status" value="1"/>
</dbReference>
<dbReference type="GO" id="GO:0005886">
    <property type="term" value="C:plasma membrane"/>
    <property type="evidence" value="ECO:0007669"/>
    <property type="project" value="UniProtKB-SubCell"/>
</dbReference>
<feature type="transmembrane region" description="Helical" evidence="8">
    <location>
        <begin position="30"/>
        <end position="55"/>
    </location>
</feature>
<accession>A0A7W7ZNP9</accession>
<evidence type="ECO:0000256" key="3">
    <source>
        <dbReference type="ARBA" id="ARBA00022670"/>
    </source>
</evidence>
<evidence type="ECO:0000313" key="9">
    <source>
        <dbReference type="EMBL" id="MBB5063247.1"/>
    </source>
</evidence>
<feature type="transmembrane region" description="Helical" evidence="8">
    <location>
        <begin position="151"/>
        <end position="172"/>
    </location>
</feature>
<evidence type="ECO:0000256" key="2">
    <source>
        <dbReference type="ARBA" id="ARBA00022475"/>
    </source>
</evidence>
<evidence type="ECO:0000256" key="6">
    <source>
        <dbReference type="ARBA" id="ARBA00022989"/>
    </source>
</evidence>
<protein>
    <submittedName>
        <fullName evidence="9">Exosortase J</fullName>
    </submittedName>
</protein>
<evidence type="ECO:0000256" key="8">
    <source>
        <dbReference type="SAM" id="Phobius"/>
    </source>
</evidence>
<evidence type="ECO:0000256" key="5">
    <source>
        <dbReference type="ARBA" id="ARBA00022801"/>
    </source>
</evidence>
<feature type="transmembrane region" description="Helical" evidence="8">
    <location>
        <begin position="343"/>
        <end position="362"/>
    </location>
</feature>
<keyword evidence="2" id="KW-1003">Cell membrane</keyword>
<dbReference type="GO" id="GO:0006508">
    <property type="term" value="P:proteolysis"/>
    <property type="evidence" value="ECO:0007669"/>
    <property type="project" value="UniProtKB-KW"/>
</dbReference>
<dbReference type="InterPro" id="IPR026392">
    <property type="entry name" value="Exo/Archaeosortase_dom"/>
</dbReference>
<evidence type="ECO:0000256" key="4">
    <source>
        <dbReference type="ARBA" id="ARBA00022692"/>
    </source>
</evidence>
<dbReference type="NCBIfam" id="TIGR04178">
    <property type="entry name" value="exo_archaeo"/>
    <property type="match status" value="1"/>
</dbReference>
<name>A0A7W7ZNP9_9BACT</name>
<feature type="transmembrane region" description="Helical" evidence="8">
    <location>
        <begin position="242"/>
        <end position="275"/>
    </location>
</feature>
<dbReference type="InterPro" id="IPR026478">
    <property type="entry name" value="Exosortase_J"/>
</dbReference>
<dbReference type="InterPro" id="IPR019127">
    <property type="entry name" value="Exosortase"/>
</dbReference>
<comment type="caution">
    <text evidence="9">The sequence shown here is derived from an EMBL/GenBank/DDBJ whole genome shotgun (WGS) entry which is preliminary data.</text>
</comment>
<dbReference type="Proteomes" id="UP000584867">
    <property type="component" value="Unassembled WGS sequence"/>
</dbReference>
<dbReference type="AlphaFoldDB" id="A0A7W7ZNP9"/>
<dbReference type="Pfam" id="PF09721">
    <property type="entry name" value="Exosortase_EpsH"/>
    <property type="match status" value="1"/>
</dbReference>
<dbReference type="GO" id="GO:0008233">
    <property type="term" value="F:peptidase activity"/>
    <property type="evidence" value="ECO:0007669"/>
    <property type="project" value="UniProtKB-KW"/>
</dbReference>
<keyword evidence="4 8" id="KW-0812">Transmembrane</keyword>
<evidence type="ECO:0000256" key="1">
    <source>
        <dbReference type="ARBA" id="ARBA00004651"/>
    </source>
</evidence>
<evidence type="ECO:0000256" key="7">
    <source>
        <dbReference type="ARBA" id="ARBA00023136"/>
    </source>
</evidence>
<evidence type="ECO:0000313" key="10">
    <source>
        <dbReference type="Proteomes" id="UP000584867"/>
    </source>
</evidence>
<proteinExistence type="predicted"/>
<organism evidence="9 10">
    <name type="scientific">Granulicella mallensis</name>
    <dbReference type="NCBI Taxonomy" id="940614"/>
    <lineage>
        <taxon>Bacteria</taxon>
        <taxon>Pseudomonadati</taxon>
        <taxon>Acidobacteriota</taxon>
        <taxon>Terriglobia</taxon>
        <taxon>Terriglobales</taxon>
        <taxon>Acidobacteriaceae</taxon>
        <taxon>Granulicella</taxon>
    </lineage>
</organism>
<feature type="transmembrane region" description="Helical" evidence="8">
    <location>
        <begin position="211"/>
        <end position="235"/>
    </location>
</feature>
<feature type="transmembrane region" description="Helical" evidence="8">
    <location>
        <begin position="126"/>
        <end position="144"/>
    </location>
</feature>
<gene>
    <name evidence="9" type="ORF">HDF15_001587</name>
</gene>
<sequence length="564" mass="61623">MSTSPTAAVPSPDARVLVEPAGRRLTRSTAVMLVGALSIVGVFAIFQTALALWVLWTNDPLKSIGGLIPLVSFVLILRVWRSLGWEMRGSWWGLAILAATIALVHLRDRAILELILSPSWTLFLPPHSLVAIAYAAGVVLLFGGPRLVRATLFPLVLMGFVNPVPTFFTLHVDLPLQHASSLIARAFAHALGQQLTSDQLRLMFTPDFGMFIAPGCNGIRGAVTMGFLALIAGYLYRFRLRVHILVVAGAVLLGYVFNLVRLCVLVLYYIVALHIQWLQSRAEMGDYLIGACLFFLATALLFTLIRRFSPGHDLRVPALATTPESTAGVAPGLLAPGSFLPRWIALALLVLLGSITYARAIVQDWKTSRIASDPKALGLFPQHVGHYKLQREWNEYMLNGPLVYYWADYAPDGSVAPEKNAVVSVGISPVLGAHDTLLCHSARGEDWLWHGDLLLPTARDVTSFSLLFFNNGATQYLEATTVCTGTTCGQYSNGLKHFGFVYSRPDTRNLLSQSPTRPIPVLLRTATPDTALAPDTARAALTASLRDFLSEADLPAFTRSYRQP</sequence>
<dbReference type="RefSeq" id="WP_184254245.1">
    <property type="nucleotide sequence ID" value="NZ_JACHIO010000005.1"/>
</dbReference>